<dbReference type="InterPro" id="IPR018422">
    <property type="entry name" value="Cation/H_exchanger_CPA1"/>
</dbReference>
<evidence type="ECO:0000256" key="3">
    <source>
        <dbReference type="ARBA" id="ARBA00022475"/>
    </source>
</evidence>
<feature type="domain" description="Cation/H+ exchanger transmembrane" evidence="12">
    <location>
        <begin position="15"/>
        <end position="324"/>
    </location>
</feature>
<feature type="transmembrane region" description="Helical" evidence="11">
    <location>
        <begin position="185"/>
        <end position="207"/>
    </location>
</feature>
<gene>
    <name evidence="13" type="ORF">SAMN05444164_7078</name>
</gene>
<keyword evidence="2" id="KW-0813">Transport</keyword>
<dbReference type="PANTHER" id="PTHR10110:SF86">
    <property type="entry name" value="SODIUM_HYDROGEN EXCHANGER 7"/>
    <property type="match status" value="1"/>
</dbReference>
<keyword evidence="6" id="KW-0915">Sodium</keyword>
<comment type="subcellular location">
    <subcellularLocation>
        <location evidence="1">Cell membrane</location>
        <topology evidence="1">Multi-pass membrane protein</topology>
    </subcellularLocation>
</comment>
<feature type="transmembrane region" description="Helical" evidence="11">
    <location>
        <begin position="158"/>
        <end position="178"/>
    </location>
</feature>
<evidence type="ECO:0000313" key="13">
    <source>
        <dbReference type="EMBL" id="SEE14651.1"/>
    </source>
</evidence>
<evidence type="ECO:0000256" key="8">
    <source>
        <dbReference type="ARBA" id="ARBA00023136"/>
    </source>
</evidence>
<dbReference type="GO" id="GO:0015386">
    <property type="term" value="F:potassium:proton antiporter activity"/>
    <property type="evidence" value="ECO:0007669"/>
    <property type="project" value="TreeGrafter"/>
</dbReference>
<accession>A0A1H5GGU3</accession>
<keyword evidence="7" id="KW-0406">Ion transport</keyword>
<evidence type="ECO:0000256" key="10">
    <source>
        <dbReference type="SAM" id="MobiDB-lite"/>
    </source>
</evidence>
<dbReference type="GO" id="GO:0098719">
    <property type="term" value="P:sodium ion import across plasma membrane"/>
    <property type="evidence" value="ECO:0007669"/>
    <property type="project" value="TreeGrafter"/>
</dbReference>
<dbReference type="GO" id="GO:0051453">
    <property type="term" value="P:regulation of intracellular pH"/>
    <property type="evidence" value="ECO:0007669"/>
    <property type="project" value="TreeGrafter"/>
</dbReference>
<dbReference type="InterPro" id="IPR006153">
    <property type="entry name" value="Cation/H_exchanger_TM"/>
</dbReference>
<dbReference type="AlphaFoldDB" id="A0A1H5GGU3"/>
<keyword evidence="5 11" id="KW-1133">Transmembrane helix</keyword>
<feature type="transmembrane region" description="Helical" evidence="11">
    <location>
        <begin position="238"/>
        <end position="254"/>
    </location>
</feature>
<evidence type="ECO:0000256" key="6">
    <source>
        <dbReference type="ARBA" id="ARBA00023053"/>
    </source>
</evidence>
<feature type="transmembrane region" description="Helical" evidence="11">
    <location>
        <begin position="6"/>
        <end position="24"/>
    </location>
</feature>
<feature type="transmembrane region" description="Helical" evidence="11">
    <location>
        <begin position="87"/>
        <end position="109"/>
    </location>
</feature>
<dbReference type="Pfam" id="PF00999">
    <property type="entry name" value="Na_H_Exchanger"/>
    <property type="match status" value="1"/>
</dbReference>
<dbReference type="GO" id="GO:0005886">
    <property type="term" value="C:plasma membrane"/>
    <property type="evidence" value="ECO:0007669"/>
    <property type="project" value="UniProtKB-SubCell"/>
</dbReference>
<evidence type="ECO:0000256" key="5">
    <source>
        <dbReference type="ARBA" id="ARBA00022989"/>
    </source>
</evidence>
<protein>
    <submittedName>
        <fullName evidence="13">Monovalent cation:H+ antiporter, CPA1 family</fullName>
    </submittedName>
</protein>
<feature type="transmembrane region" description="Helical" evidence="11">
    <location>
        <begin position="300"/>
        <end position="323"/>
    </location>
</feature>
<keyword evidence="8 11" id="KW-0472">Membrane</keyword>
<dbReference type="Gene3D" id="6.10.140.1330">
    <property type="match status" value="1"/>
</dbReference>
<feature type="transmembrane region" description="Helical" evidence="11">
    <location>
        <begin position="57"/>
        <end position="75"/>
    </location>
</feature>
<dbReference type="PANTHER" id="PTHR10110">
    <property type="entry name" value="SODIUM/HYDROGEN EXCHANGER"/>
    <property type="match status" value="1"/>
</dbReference>
<name>A0A1H5GGU3_9BRAD</name>
<dbReference type="GO" id="GO:0015385">
    <property type="term" value="F:sodium:proton antiporter activity"/>
    <property type="evidence" value="ECO:0007669"/>
    <property type="project" value="InterPro"/>
</dbReference>
<feature type="compositionally biased region" description="Basic residues" evidence="10">
    <location>
        <begin position="379"/>
        <end position="393"/>
    </location>
</feature>
<keyword evidence="4 11" id="KW-0812">Transmembrane</keyword>
<dbReference type="EMBL" id="FNTH01000001">
    <property type="protein sequence ID" value="SEE14651.1"/>
    <property type="molecule type" value="Genomic_DNA"/>
</dbReference>
<feature type="transmembrane region" description="Helical" evidence="11">
    <location>
        <begin position="31"/>
        <end position="51"/>
    </location>
</feature>
<organism evidence="13 14">
    <name type="scientific">Bradyrhizobium erythrophlei</name>
    <dbReference type="NCBI Taxonomy" id="1437360"/>
    <lineage>
        <taxon>Bacteria</taxon>
        <taxon>Pseudomonadati</taxon>
        <taxon>Pseudomonadota</taxon>
        <taxon>Alphaproteobacteria</taxon>
        <taxon>Hyphomicrobiales</taxon>
        <taxon>Nitrobacteraceae</taxon>
        <taxon>Bradyrhizobium</taxon>
    </lineage>
</organism>
<feature type="compositionally biased region" description="Basic and acidic residues" evidence="10">
    <location>
        <begin position="394"/>
        <end position="405"/>
    </location>
</feature>
<feature type="transmembrane region" description="Helical" evidence="11">
    <location>
        <begin position="266"/>
        <end position="288"/>
    </location>
</feature>
<evidence type="ECO:0000256" key="2">
    <source>
        <dbReference type="ARBA" id="ARBA00022448"/>
    </source>
</evidence>
<keyword evidence="3" id="KW-1003">Cell membrane</keyword>
<sequence>MSSAESLQTVLLLLMIAVVLDTVARRLRLPSASVLVLAGIVLALVPGLPEVEFDPDFVMVLFLPPLLLSGAYFTVWPDFRANLRIILQLAVGAVVLTTLLVGVVTHVFFPALPWAACFALGAIVSPPDAVAARAVLDHLNVPPRIAVLLEGESLINDASGLVLFRFAVAAALTGAFSAEAAAASFVYVSAVGVGIGLALGWICAFVAGRLTDARLTVVWTFLSAWAAYLLADRLHVSGVLSTVACGLVLGRLQHKALSAASRAQALAVWSVVTFVMEALVFVLVGLALRGVLHRFGSDWGIVRTLAPAAATIFAVMVLARFAWTDRLHSASTDPVAPCAGSLSTAGRFVGDELGRNARGRQSRRRIVIAGAFSRPRHHPVRDLLRRRRDHRRPRTDARSGREDAGGQRVPAPR</sequence>
<evidence type="ECO:0000256" key="9">
    <source>
        <dbReference type="ARBA" id="ARBA00023201"/>
    </source>
</evidence>
<reference evidence="13 14" key="1">
    <citation type="submission" date="2016-10" db="EMBL/GenBank/DDBJ databases">
        <authorList>
            <person name="de Groot N.N."/>
        </authorList>
    </citation>
    <scope>NUCLEOTIDE SEQUENCE [LARGE SCALE GENOMIC DNA]</scope>
    <source>
        <strain evidence="13 14">MT12</strain>
    </source>
</reference>
<keyword evidence="9" id="KW-0739">Sodium transport</keyword>
<evidence type="ECO:0000256" key="7">
    <source>
        <dbReference type="ARBA" id="ARBA00023065"/>
    </source>
</evidence>
<proteinExistence type="predicted"/>
<evidence type="ECO:0000256" key="4">
    <source>
        <dbReference type="ARBA" id="ARBA00022692"/>
    </source>
</evidence>
<dbReference type="Proteomes" id="UP000198992">
    <property type="component" value="Unassembled WGS sequence"/>
</dbReference>
<evidence type="ECO:0000256" key="1">
    <source>
        <dbReference type="ARBA" id="ARBA00004651"/>
    </source>
</evidence>
<feature type="region of interest" description="Disordered" evidence="10">
    <location>
        <begin position="379"/>
        <end position="413"/>
    </location>
</feature>
<evidence type="ECO:0000259" key="12">
    <source>
        <dbReference type="Pfam" id="PF00999"/>
    </source>
</evidence>
<evidence type="ECO:0000313" key="14">
    <source>
        <dbReference type="Proteomes" id="UP000198992"/>
    </source>
</evidence>
<evidence type="ECO:0000256" key="11">
    <source>
        <dbReference type="SAM" id="Phobius"/>
    </source>
</evidence>